<feature type="domain" description="GTP cyclohydrolase N-terminal" evidence="13">
    <location>
        <begin position="1"/>
        <end position="100"/>
    </location>
</feature>
<evidence type="ECO:0000313" key="15">
    <source>
        <dbReference type="Proteomes" id="UP001304895"/>
    </source>
</evidence>
<dbReference type="GO" id="GO:0003735">
    <property type="term" value="F:structural constituent of ribosome"/>
    <property type="evidence" value="ECO:0007669"/>
    <property type="project" value="UniProtKB-UniRule"/>
</dbReference>
<keyword evidence="4" id="KW-0378">Hydrolase</keyword>
<evidence type="ECO:0000256" key="10">
    <source>
        <dbReference type="RuleBase" id="RU000668"/>
    </source>
</evidence>
<comment type="subunit">
    <text evidence="9">Component of the small ribosomal subunit. Mature ribosomes consist of a small (40S) and a large (60S) subunit. The 40S subunit contains about 33 different proteins and 1 molecule of RNA (18S). The 60S subunit contains about 49 different proteins and 3 molecules of RNA (25S, 5.8S and 5S).</text>
</comment>
<dbReference type="GO" id="GO:0009231">
    <property type="term" value="P:riboflavin biosynthetic process"/>
    <property type="evidence" value="ECO:0007669"/>
    <property type="project" value="InterPro"/>
</dbReference>
<protein>
    <recommendedName>
        <fullName evidence="9">Small ribosomal subunit protein eS1</fullName>
    </recommendedName>
</protein>
<organism evidence="14 15">
    <name type="scientific">Trichocladium antarcticum</name>
    <dbReference type="NCBI Taxonomy" id="1450529"/>
    <lineage>
        <taxon>Eukaryota</taxon>
        <taxon>Fungi</taxon>
        <taxon>Dikarya</taxon>
        <taxon>Ascomycota</taxon>
        <taxon>Pezizomycotina</taxon>
        <taxon>Sordariomycetes</taxon>
        <taxon>Sordariomycetidae</taxon>
        <taxon>Sordariales</taxon>
        <taxon>Chaetomiaceae</taxon>
        <taxon>Trichocladium</taxon>
    </lineage>
</organism>
<evidence type="ECO:0000256" key="6">
    <source>
        <dbReference type="ARBA" id="ARBA00022990"/>
    </source>
</evidence>
<dbReference type="Gene3D" id="3.40.50.10990">
    <property type="entry name" value="GTP cyclohydrolase II"/>
    <property type="match status" value="1"/>
</dbReference>
<dbReference type="Pfam" id="PF00925">
    <property type="entry name" value="GTP_cyclohydro2"/>
    <property type="match status" value="1"/>
</dbReference>
<feature type="domain" description="GTP cyclohydrolase N-terminal" evidence="13">
    <location>
        <begin position="102"/>
        <end position="153"/>
    </location>
</feature>
<dbReference type="PANTHER" id="PTHR47259">
    <property type="match status" value="1"/>
</dbReference>
<keyword evidence="3" id="KW-0547">Nucleotide-binding</keyword>
<keyword evidence="7" id="KW-0342">GTP-binding</keyword>
<name>A0AAN6UQY9_9PEZI</name>
<keyword evidence="9" id="KW-0963">Cytoplasm</keyword>
<dbReference type="CDD" id="cd00641">
    <property type="entry name" value="GTP_cyclohydro2"/>
    <property type="match status" value="1"/>
</dbReference>
<evidence type="ECO:0000256" key="4">
    <source>
        <dbReference type="ARBA" id="ARBA00022801"/>
    </source>
</evidence>
<reference evidence="14" key="1">
    <citation type="journal article" date="2023" name="Mol. Phylogenet. Evol.">
        <title>Genome-scale phylogeny and comparative genomics of the fungal order Sordariales.</title>
        <authorList>
            <person name="Hensen N."/>
            <person name="Bonometti L."/>
            <person name="Westerberg I."/>
            <person name="Brannstrom I.O."/>
            <person name="Guillou S."/>
            <person name="Cros-Aarteil S."/>
            <person name="Calhoun S."/>
            <person name="Haridas S."/>
            <person name="Kuo A."/>
            <person name="Mondo S."/>
            <person name="Pangilinan J."/>
            <person name="Riley R."/>
            <person name="LaButti K."/>
            <person name="Andreopoulos B."/>
            <person name="Lipzen A."/>
            <person name="Chen C."/>
            <person name="Yan M."/>
            <person name="Daum C."/>
            <person name="Ng V."/>
            <person name="Clum A."/>
            <person name="Steindorff A."/>
            <person name="Ohm R.A."/>
            <person name="Martin F."/>
            <person name="Silar P."/>
            <person name="Natvig D.O."/>
            <person name="Lalanne C."/>
            <person name="Gautier V."/>
            <person name="Ament-Velasquez S.L."/>
            <person name="Kruys A."/>
            <person name="Hutchinson M.I."/>
            <person name="Powell A.J."/>
            <person name="Barry K."/>
            <person name="Miller A.N."/>
            <person name="Grigoriev I.V."/>
            <person name="Debuchy R."/>
            <person name="Gladieux P."/>
            <person name="Hiltunen Thoren M."/>
            <person name="Johannesson H."/>
        </authorList>
    </citation>
    <scope>NUCLEOTIDE SEQUENCE</scope>
    <source>
        <strain evidence="14">CBS 123565</strain>
    </source>
</reference>
<dbReference type="SMART" id="SM01397">
    <property type="entry name" value="Ribosomal_S3Ae"/>
    <property type="match status" value="1"/>
</dbReference>
<dbReference type="GO" id="GO:0022627">
    <property type="term" value="C:cytosolic small ribosomal subunit"/>
    <property type="evidence" value="ECO:0007669"/>
    <property type="project" value="UniProtKB-UniRule"/>
</dbReference>
<evidence type="ECO:0000313" key="14">
    <source>
        <dbReference type="EMBL" id="KAK4137592.1"/>
    </source>
</evidence>
<reference evidence="14" key="2">
    <citation type="submission" date="2023-05" db="EMBL/GenBank/DDBJ databases">
        <authorList>
            <consortium name="Lawrence Berkeley National Laboratory"/>
            <person name="Steindorff A."/>
            <person name="Hensen N."/>
            <person name="Bonometti L."/>
            <person name="Westerberg I."/>
            <person name="Brannstrom I.O."/>
            <person name="Guillou S."/>
            <person name="Cros-Aarteil S."/>
            <person name="Calhoun S."/>
            <person name="Haridas S."/>
            <person name="Kuo A."/>
            <person name="Mondo S."/>
            <person name="Pangilinan J."/>
            <person name="Riley R."/>
            <person name="Labutti K."/>
            <person name="Andreopoulos B."/>
            <person name="Lipzen A."/>
            <person name="Chen C."/>
            <person name="Yanf M."/>
            <person name="Daum C."/>
            <person name="Ng V."/>
            <person name="Clum A."/>
            <person name="Ohm R."/>
            <person name="Martin F."/>
            <person name="Silar P."/>
            <person name="Natvig D."/>
            <person name="Lalanne C."/>
            <person name="Gautier V."/>
            <person name="Ament-Velasquez S.L."/>
            <person name="Kruys A."/>
            <person name="Hutchinson M.I."/>
            <person name="Powell A.J."/>
            <person name="Barry K."/>
            <person name="Miller A.N."/>
            <person name="Grigoriev I.V."/>
            <person name="Debuchy R."/>
            <person name="Gladieux P."/>
            <person name="Thoren M.H."/>
            <person name="Johannesson H."/>
        </authorList>
    </citation>
    <scope>NUCLEOTIDE SEQUENCE</scope>
    <source>
        <strain evidence="14">CBS 123565</strain>
    </source>
</reference>
<evidence type="ECO:0000256" key="9">
    <source>
        <dbReference type="HAMAP-Rule" id="MF_03122"/>
    </source>
</evidence>
<keyword evidence="6 9" id="KW-0007">Acetylation</keyword>
<comment type="similarity">
    <text evidence="9 10">Belongs to the eukaryotic ribosomal protein eS1 family.</text>
</comment>
<dbReference type="Proteomes" id="UP001304895">
    <property type="component" value="Unassembled WGS sequence"/>
</dbReference>
<dbReference type="InterPro" id="IPR032677">
    <property type="entry name" value="GTP_cyclohydro_II"/>
</dbReference>
<dbReference type="AlphaFoldDB" id="A0AAN6UQY9"/>
<proteinExistence type="inferred from homology"/>
<feature type="modified residue" description="N-acetylalanine; partial" evidence="9">
    <location>
        <position position="373"/>
    </location>
</feature>
<evidence type="ECO:0000256" key="2">
    <source>
        <dbReference type="ARBA" id="ARBA00008131"/>
    </source>
</evidence>
<dbReference type="GO" id="GO:0003935">
    <property type="term" value="F:GTP cyclohydrolase II activity"/>
    <property type="evidence" value="ECO:0007669"/>
    <property type="project" value="InterPro"/>
</dbReference>
<evidence type="ECO:0000256" key="7">
    <source>
        <dbReference type="ARBA" id="ARBA00023134"/>
    </source>
</evidence>
<accession>A0AAN6UQY9</accession>
<evidence type="ECO:0000256" key="1">
    <source>
        <dbReference type="ARBA" id="ARBA00004496"/>
    </source>
</evidence>
<dbReference type="PANTHER" id="PTHR47259:SF2">
    <property type="entry name" value="URACIL-REGULATED PROTEIN 1"/>
    <property type="match status" value="1"/>
</dbReference>
<dbReference type="PROSITE" id="PS01191">
    <property type="entry name" value="RIBOSOMAL_S3AE"/>
    <property type="match status" value="1"/>
</dbReference>
<evidence type="ECO:0000256" key="3">
    <source>
        <dbReference type="ARBA" id="ARBA00022741"/>
    </source>
</evidence>
<dbReference type="GO" id="GO:0005525">
    <property type="term" value="F:GTP binding"/>
    <property type="evidence" value="ECO:0007669"/>
    <property type="project" value="UniProtKB-KW"/>
</dbReference>
<keyword evidence="5 9" id="KW-0689">Ribosomal protein</keyword>
<gene>
    <name evidence="9" type="primary">RPS1</name>
    <name evidence="14" type="ORF">BT67DRAFT_447367</name>
</gene>
<comment type="caution">
    <text evidence="9">Lacks conserved residue(s) required for the propagation of feature annotation.</text>
</comment>
<dbReference type="GO" id="GO:0006412">
    <property type="term" value="P:translation"/>
    <property type="evidence" value="ECO:0007669"/>
    <property type="project" value="UniProtKB-UniRule"/>
</dbReference>
<dbReference type="Pfam" id="PF12471">
    <property type="entry name" value="GTP_CH_N"/>
    <property type="match status" value="2"/>
</dbReference>
<dbReference type="InterPro" id="IPR022163">
    <property type="entry name" value="GTP_CH_N"/>
</dbReference>
<feature type="region of interest" description="Disordered" evidence="11">
    <location>
        <begin position="1"/>
        <end position="24"/>
    </location>
</feature>
<dbReference type="Pfam" id="PF01015">
    <property type="entry name" value="Ribosomal_S3Ae"/>
    <property type="match status" value="1"/>
</dbReference>
<evidence type="ECO:0000259" key="12">
    <source>
        <dbReference type="Pfam" id="PF00925"/>
    </source>
</evidence>
<keyword evidence="8 9" id="KW-0687">Ribonucleoprotein</keyword>
<comment type="subcellular location">
    <subcellularLocation>
        <location evidence="1 9">Cytoplasm</location>
    </subcellularLocation>
</comment>
<keyword evidence="15" id="KW-1185">Reference proteome</keyword>
<comment type="similarity">
    <text evidence="2">Belongs to the GTP cyclohydrolase II family.</text>
</comment>
<feature type="domain" description="GTP cyclohydrolase II" evidence="12">
    <location>
        <begin position="177"/>
        <end position="336"/>
    </location>
</feature>
<dbReference type="HAMAP" id="MF_03122">
    <property type="entry name" value="Ribosomal_eS1_euk"/>
    <property type="match status" value="1"/>
</dbReference>
<dbReference type="InterPro" id="IPR018281">
    <property type="entry name" value="Ribosomal_eS1_CS"/>
</dbReference>
<comment type="caution">
    <text evidence="14">The sequence shown here is derived from an EMBL/GenBank/DDBJ whole genome shotgun (WGS) entry which is preliminary data.</text>
</comment>
<dbReference type="InterPro" id="IPR027500">
    <property type="entry name" value="Ribosomal_eS1_euk"/>
</dbReference>
<dbReference type="InterPro" id="IPR001593">
    <property type="entry name" value="Ribosomal_eS1"/>
</dbReference>
<evidence type="ECO:0000259" key="13">
    <source>
        <dbReference type="Pfam" id="PF12471"/>
    </source>
</evidence>
<dbReference type="SUPFAM" id="SSF142695">
    <property type="entry name" value="RibA-like"/>
    <property type="match status" value="2"/>
</dbReference>
<dbReference type="EMBL" id="MU853402">
    <property type="protein sequence ID" value="KAK4137592.1"/>
    <property type="molecule type" value="Genomic_DNA"/>
</dbReference>
<dbReference type="InterPro" id="IPR000926">
    <property type="entry name" value="RibA"/>
</dbReference>
<evidence type="ECO:0000256" key="11">
    <source>
        <dbReference type="SAM" id="MobiDB-lite"/>
    </source>
</evidence>
<dbReference type="InterPro" id="IPR036144">
    <property type="entry name" value="RibA-like_sf"/>
</dbReference>
<sequence>MEWGAADPLQRGPVTVSRSPSTIGKRNAIGAHGGSYCIYNALAVASKELEADHKPDFTNAEPAVNIGPFPQWGDKKKIVAMDPWGHMVPWLYQDIMDKDNGIGRLVPDGKVCISKFGELNVTKFAVEPVWYLPGVAERFGIDEGTLRRSLFEHTGGMYPETAGGLTVYCFGDPAAMSDPSKKLALRVHDECNGSDVFCSDICTCRPYLMFGIEEAVKEAQNGGSGVVIYFRKEGRALGEVTKVSPPPISGPDASETHQDTVPSTVVYNARKRGEDRASDYFKRTENIAGVKDMRFQALMPDILHWLGITKIDRMLSMSNMKHDAIVGQGIPILERVELPESWIPADSRVEMDAKINAGYFTTGHRMTEEELKAVQGRIWEENKRLSKGKKGLKKKAQDPFARKDCVGKTLVNRTTGLKNANDALKGRIFEVSLADLQKDEDHAFRKVKLRVDEVQGKNCLTNFHGLDFTSDKLRSLVRKWQTLIEANVTVMTTDHYLLRLFAIAFTKRRPNQIKKTTYAASSQIRAIRRKMTEIIQREASSCTLTQLTSKLIPEVIGREIEKATQGIYPLQNVHIRKVKLLKAPKFDLGALMTLHGESSTDEQGQKVEREFREQVLENV</sequence>
<evidence type="ECO:0000256" key="8">
    <source>
        <dbReference type="ARBA" id="ARBA00023274"/>
    </source>
</evidence>
<evidence type="ECO:0000256" key="5">
    <source>
        <dbReference type="ARBA" id="ARBA00022980"/>
    </source>
</evidence>